<dbReference type="NCBIfam" id="NF004846">
    <property type="entry name" value="PRK06197.1"/>
    <property type="match status" value="1"/>
</dbReference>
<organism evidence="3 4">
    <name type="scientific">Cryptosporangium minutisporangium</name>
    <dbReference type="NCBI Taxonomy" id="113569"/>
    <lineage>
        <taxon>Bacteria</taxon>
        <taxon>Bacillati</taxon>
        <taxon>Actinomycetota</taxon>
        <taxon>Actinomycetes</taxon>
        <taxon>Cryptosporangiales</taxon>
        <taxon>Cryptosporangiaceae</taxon>
        <taxon>Cryptosporangium</taxon>
    </lineage>
</organism>
<dbReference type="SUPFAM" id="SSF51735">
    <property type="entry name" value="NAD(P)-binding Rossmann-fold domains"/>
    <property type="match status" value="1"/>
</dbReference>
<keyword evidence="4" id="KW-1185">Reference proteome</keyword>
<comment type="caution">
    <text evidence="3">The sequence shown here is derived from an EMBL/GenBank/DDBJ whole genome shotgun (WGS) entry which is preliminary data.</text>
</comment>
<comment type="similarity">
    <text evidence="1">Belongs to the short-chain dehydrogenases/reductases (SDR) family.</text>
</comment>
<reference evidence="4" key="1">
    <citation type="journal article" date="2019" name="Int. J. Syst. Evol. Microbiol.">
        <title>The Global Catalogue of Microorganisms (GCM) 10K type strain sequencing project: providing services to taxonomists for standard genome sequencing and annotation.</title>
        <authorList>
            <consortium name="The Broad Institute Genomics Platform"/>
            <consortium name="The Broad Institute Genome Sequencing Center for Infectious Disease"/>
            <person name="Wu L."/>
            <person name="Ma J."/>
        </authorList>
    </citation>
    <scope>NUCLEOTIDE SEQUENCE [LARGE SCALE GENOMIC DNA]</scope>
    <source>
        <strain evidence="4">JCM 9458</strain>
    </source>
</reference>
<keyword evidence="2" id="KW-0560">Oxidoreductase</keyword>
<dbReference type="Pfam" id="PF00106">
    <property type="entry name" value="adh_short"/>
    <property type="match status" value="1"/>
</dbReference>
<protein>
    <submittedName>
        <fullName evidence="3">Oxidoreductase</fullName>
    </submittedName>
</protein>
<dbReference type="PRINTS" id="PR00081">
    <property type="entry name" value="GDHRDH"/>
</dbReference>
<dbReference type="Proteomes" id="UP001501676">
    <property type="component" value="Unassembled WGS sequence"/>
</dbReference>
<evidence type="ECO:0000313" key="4">
    <source>
        <dbReference type="Proteomes" id="UP001501676"/>
    </source>
</evidence>
<dbReference type="PANTHER" id="PTHR24320:SF148">
    <property type="entry name" value="NAD(P)-BINDING ROSSMANN-FOLD SUPERFAMILY PROTEIN"/>
    <property type="match status" value="1"/>
</dbReference>
<gene>
    <name evidence="3" type="ORF">GCM10020369_00650</name>
</gene>
<name>A0ABP6SQI3_9ACTN</name>
<dbReference type="InterPro" id="IPR002347">
    <property type="entry name" value="SDR_fam"/>
</dbReference>
<evidence type="ECO:0000313" key="3">
    <source>
        <dbReference type="EMBL" id="GAA3381699.1"/>
    </source>
</evidence>
<sequence length="290" mass="30740">MTKWTADDVTDRTGTTVIVTGANSGLGAQVARVLAGAGARVVLACRDPGKARAVADTIVGDTEVRTLDLADLSSVRAFADGVADDVDVLINNAGVMGVPKGTTTDGFEGHFGTNHLGTFALTGLLLDRVRDRVVTVSSGLHRLGRIDDDLNWERRRYQRWLAYGQSKLANLLFAYELDRQLSAAGRSTGSVAAHPGVAATEGQRRDRSLQGKILAGGPAQSPRMGALPILYAATVPGLDGVCVGPDGLLQRRGHPTTVRTSRSSRNAELAADLWARSERLTGVRYSLARL</sequence>
<evidence type="ECO:0000256" key="2">
    <source>
        <dbReference type="ARBA" id="ARBA00023002"/>
    </source>
</evidence>
<evidence type="ECO:0000256" key="1">
    <source>
        <dbReference type="ARBA" id="ARBA00006484"/>
    </source>
</evidence>
<dbReference type="InterPro" id="IPR036291">
    <property type="entry name" value="NAD(P)-bd_dom_sf"/>
</dbReference>
<dbReference type="Gene3D" id="3.40.50.720">
    <property type="entry name" value="NAD(P)-binding Rossmann-like Domain"/>
    <property type="match status" value="1"/>
</dbReference>
<dbReference type="EMBL" id="BAAAYN010000001">
    <property type="protein sequence ID" value="GAA3381699.1"/>
    <property type="molecule type" value="Genomic_DNA"/>
</dbReference>
<dbReference type="PANTHER" id="PTHR24320">
    <property type="entry name" value="RETINOL DEHYDROGENASE"/>
    <property type="match status" value="1"/>
</dbReference>
<accession>A0ABP6SQI3</accession>
<proteinExistence type="inferred from homology"/>
<dbReference type="RefSeq" id="WP_345725852.1">
    <property type="nucleotide sequence ID" value="NZ_BAAAYN010000001.1"/>
</dbReference>